<evidence type="ECO:0000256" key="8">
    <source>
        <dbReference type="SAM" id="MobiDB-lite"/>
    </source>
</evidence>
<dbReference type="KEGG" id="pbs:Plabr_2153"/>
<keyword evidence="3 7" id="KW-0547">Nucleotide-binding</keyword>
<dbReference type="GO" id="GO:0006260">
    <property type="term" value="P:DNA replication"/>
    <property type="evidence" value="ECO:0007669"/>
    <property type="project" value="UniProtKB-UniRule"/>
</dbReference>
<dbReference type="GO" id="GO:0005694">
    <property type="term" value="C:chromosome"/>
    <property type="evidence" value="ECO:0007669"/>
    <property type="project" value="InterPro"/>
</dbReference>
<gene>
    <name evidence="7" type="primary">smc</name>
    <name evidence="10" type="ordered locus">Plabr_2153</name>
</gene>
<name>F0SK29_RUBBR</name>
<sequence length="1315" mass="148607">MLKSLEVYGFKSFADRTTFAFAPGTTCVVGPNGSGKSNVVDAMKWLLGDQSPKSLRGKNMADVIFNGSRSRKASGFAEATLSFDNSNDLLPIEYDEVRITRRLYQGGDSEYLINGETSRLKDIRELFMGTGAATSAYSIIEQGRVGQVLQGNPSTRRILFDEAAGISRFKARRIDAERKLERVSQNLLRLTDIVDEVENQLNACRSQAGKATKYRELTRSYDALWLGLAADESRRLHTHVGGMRHEVAQVSEKVSAAREQQQAVETERSELRQAFSEADEELQRIEGSLSALMQQRSSLLTSLHHQTDRSREIAAEVDTLRSQRVELNRRVFDIEQEIASVESQQRQAEEAVEQKQRERQADESQMQELVERLEQQRQLREDLVTARQATARKQAAAENHLSHLHARQETLRQAIERTNSEIEAAAAEVERRAEKTASARDVHEAALAKNDEQRAQVEQIARKRQELKDQVNQIHQRLRADREQRSAWEARLGLLEDMEKRQLGVSVGVQEILNRARRSPLPPWKHVLGILPDFFDCDFDHAPLIEIILGGGSQLVVVDELTPVLEYLRREETQFEGRVSFLQLPQGKQAQAIQASFDEQLDSQLAEEPDVIGRADRLVRCEAGYQPLLTELFGKTWIVGQLETARRLAVASPAGVQFLTMQGDLFSGVGLVQTGTLLAEGSVVSRRSEIRRIKAELQQLDRHVQRLTDKTAELDEVLARLDSDLAQAQTWLETQSSETAELRQAFVAAERDEKLALKERDRLAQDVETLRQQLTTVGEEVEHENAQQLRHEEEMDTLAARSVELEEAIRETQRLRQELVQGRSQFQMELAKLEERFAGTEAVLLRLKKDRESRRGQSAEAATRLDDSLAKRDRLELQMLQARSRLAELYLIGEQLQRDVLLARRKRQATQVERDRLNEQLKQLADVRREREQELQDLRIELRDGENELHSLAERIFEEYQYTLRDLVASGLSAHTPHAATRMGEPIEAIEYPPKSLLTNPTAAEGDELDEDHAATAENHETSTGVDEASAEQSETEEEDADSNAAADADATVNAAEVSLEQLIDLDGIESIPWAWTDSEFDYDESRPQLEREIGRLRKKIKALGAVDPDSLKGLDELESRYRHLSTQLQDLQHAKATLEDIIRKINTESRRIFQESFTTIRAHFQDLFRQLFGGGEGDVVMEDDSDPLECGIEIVARPPGKELRSISLLSGGEKTMTAVGLLLAIFRSRPSPFCILDEVDAALDEANIDRFVTVLKKFQDKTQFVIITHRKRTMTAADRIFGVTMEEAGISKRLIVRFEDVGENGEINASGKAA</sequence>
<feature type="binding site" evidence="7">
    <location>
        <begin position="31"/>
        <end position="38"/>
    </location>
    <ligand>
        <name>ATP</name>
        <dbReference type="ChEBI" id="CHEBI:30616"/>
    </ligand>
</feature>
<comment type="domain">
    <text evidence="7">Contains large globular domains required for ATP hydrolysis at each terminus and a third globular domain forming a flexible hinge near the middle of the molecule. These domains are separated by coiled-coil structures.</text>
</comment>
<dbReference type="InterPro" id="IPR024704">
    <property type="entry name" value="SMC"/>
</dbReference>
<dbReference type="PIRSF" id="PIRSF005719">
    <property type="entry name" value="SMC"/>
    <property type="match status" value="1"/>
</dbReference>
<dbReference type="InterPro" id="IPR011890">
    <property type="entry name" value="SMC_prok"/>
</dbReference>
<dbReference type="InterPro" id="IPR003395">
    <property type="entry name" value="RecF/RecN/SMC_N"/>
</dbReference>
<feature type="compositionally biased region" description="Basic and acidic residues" evidence="8">
    <location>
        <begin position="347"/>
        <end position="362"/>
    </location>
</feature>
<dbReference type="HAMAP" id="MF_01894">
    <property type="entry name" value="Smc_prok"/>
    <property type="match status" value="1"/>
</dbReference>
<feature type="domain" description="SMC hinge" evidence="9">
    <location>
        <begin position="525"/>
        <end position="649"/>
    </location>
</feature>
<evidence type="ECO:0000256" key="7">
    <source>
        <dbReference type="HAMAP-Rule" id="MF_01894"/>
    </source>
</evidence>
<dbReference type="NCBIfam" id="TIGR02168">
    <property type="entry name" value="SMC_prok_B"/>
    <property type="match status" value="1"/>
</dbReference>
<dbReference type="HOGENOM" id="CLU_001042_2_2_0"/>
<dbReference type="PANTHER" id="PTHR43977">
    <property type="entry name" value="STRUCTURAL MAINTENANCE OF CHROMOSOMES PROTEIN 3"/>
    <property type="match status" value="1"/>
</dbReference>
<evidence type="ECO:0000256" key="1">
    <source>
        <dbReference type="ARBA" id="ARBA00004496"/>
    </source>
</evidence>
<dbReference type="GO" id="GO:0005737">
    <property type="term" value="C:cytoplasm"/>
    <property type="evidence" value="ECO:0007669"/>
    <property type="project" value="UniProtKB-SubCell"/>
</dbReference>
<dbReference type="FunFam" id="3.40.50.300:FF:000901">
    <property type="entry name" value="Chromosome partition protein Smc"/>
    <property type="match status" value="1"/>
</dbReference>
<dbReference type="GO" id="GO:0007059">
    <property type="term" value="P:chromosome segregation"/>
    <property type="evidence" value="ECO:0007669"/>
    <property type="project" value="UniProtKB-UniRule"/>
</dbReference>
<evidence type="ECO:0000313" key="10">
    <source>
        <dbReference type="EMBL" id="ADY59756.1"/>
    </source>
</evidence>
<keyword evidence="6 7" id="KW-0238">DNA-binding</keyword>
<evidence type="ECO:0000259" key="9">
    <source>
        <dbReference type="SMART" id="SM00968"/>
    </source>
</evidence>
<evidence type="ECO:0000256" key="5">
    <source>
        <dbReference type="ARBA" id="ARBA00023054"/>
    </source>
</evidence>
<dbReference type="GO" id="GO:0005524">
    <property type="term" value="F:ATP binding"/>
    <property type="evidence" value="ECO:0007669"/>
    <property type="project" value="UniProtKB-UniRule"/>
</dbReference>
<feature type="coiled-coil region" evidence="7">
    <location>
        <begin position="166"/>
        <end position="207"/>
    </location>
</feature>
<dbReference type="STRING" id="756272.Plabr_2153"/>
<comment type="subcellular location">
    <subcellularLocation>
        <location evidence="1 7">Cytoplasm</location>
    </subcellularLocation>
</comment>
<dbReference type="EMBL" id="CP002546">
    <property type="protein sequence ID" value="ADY59756.1"/>
    <property type="molecule type" value="Genomic_DNA"/>
</dbReference>
<keyword evidence="5 7" id="KW-0175">Coiled coil</keyword>
<dbReference type="CDD" id="cd03278">
    <property type="entry name" value="ABC_SMC_barmotin"/>
    <property type="match status" value="1"/>
</dbReference>
<protein>
    <recommendedName>
        <fullName evidence="7">Chromosome partition protein Smc</fullName>
    </recommendedName>
</protein>
<dbReference type="Pfam" id="PF02463">
    <property type="entry name" value="SMC_N"/>
    <property type="match status" value="1"/>
</dbReference>
<evidence type="ECO:0000256" key="3">
    <source>
        <dbReference type="ARBA" id="ARBA00022741"/>
    </source>
</evidence>
<comment type="similarity">
    <text evidence="7">Belongs to the SMC family.</text>
</comment>
<evidence type="ECO:0000256" key="2">
    <source>
        <dbReference type="ARBA" id="ARBA00022490"/>
    </source>
</evidence>
<proteinExistence type="inferred from homology"/>
<dbReference type="RefSeq" id="WP_013628481.1">
    <property type="nucleotide sequence ID" value="NC_015174.1"/>
</dbReference>
<dbReference type="InterPro" id="IPR036277">
    <property type="entry name" value="SMC_hinge_sf"/>
</dbReference>
<feature type="coiled-coil region" evidence="7">
    <location>
        <begin position="690"/>
        <end position="724"/>
    </location>
</feature>
<accession>F0SK29</accession>
<feature type="region of interest" description="Disordered" evidence="8">
    <location>
        <begin position="342"/>
        <end position="367"/>
    </location>
</feature>
<dbReference type="SUPFAM" id="SSF52540">
    <property type="entry name" value="P-loop containing nucleoside triphosphate hydrolases"/>
    <property type="match status" value="1"/>
</dbReference>
<dbReference type="Pfam" id="PF06470">
    <property type="entry name" value="SMC_hinge"/>
    <property type="match status" value="1"/>
</dbReference>
<feature type="coiled-coil region" evidence="7">
    <location>
        <begin position="1115"/>
        <end position="1149"/>
    </location>
</feature>
<keyword evidence="4 7" id="KW-0067">ATP-binding</keyword>
<evidence type="ECO:0000256" key="6">
    <source>
        <dbReference type="ARBA" id="ARBA00023125"/>
    </source>
</evidence>
<feature type="region of interest" description="Disordered" evidence="8">
    <location>
        <begin position="1017"/>
        <end position="1049"/>
    </location>
</feature>
<comment type="subunit">
    <text evidence="7">Homodimer.</text>
</comment>
<keyword evidence="2 7" id="KW-0963">Cytoplasm</keyword>
<dbReference type="GO" id="GO:0030261">
    <property type="term" value="P:chromosome condensation"/>
    <property type="evidence" value="ECO:0007669"/>
    <property type="project" value="InterPro"/>
</dbReference>
<evidence type="ECO:0000313" key="11">
    <source>
        <dbReference type="Proteomes" id="UP000006860"/>
    </source>
</evidence>
<feature type="coiled-coil region" evidence="7">
    <location>
        <begin position="753"/>
        <end position="955"/>
    </location>
</feature>
<dbReference type="Gene3D" id="1.20.1060.20">
    <property type="match status" value="1"/>
</dbReference>
<dbReference type="SUPFAM" id="SSF75553">
    <property type="entry name" value="Smc hinge domain"/>
    <property type="match status" value="1"/>
</dbReference>
<dbReference type="Gene3D" id="3.30.70.1620">
    <property type="match status" value="1"/>
</dbReference>
<evidence type="ECO:0000256" key="4">
    <source>
        <dbReference type="ARBA" id="ARBA00022840"/>
    </source>
</evidence>
<dbReference type="GO" id="GO:0003677">
    <property type="term" value="F:DNA binding"/>
    <property type="evidence" value="ECO:0007669"/>
    <property type="project" value="UniProtKB-UniRule"/>
</dbReference>
<dbReference type="InterPro" id="IPR010935">
    <property type="entry name" value="SMC_hinge"/>
</dbReference>
<dbReference type="Gene3D" id="1.10.287.1490">
    <property type="match status" value="1"/>
</dbReference>
<reference evidence="11" key="1">
    <citation type="submission" date="2011-02" db="EMBL/GenBank/DDBJ databases">
        <title>The complete genome of Planctomyces brasiliensis DSM 5305.</title>
        <authorList>
            <person name="Lucas S."/>
            <person name="Copeland A."/>
            <person name="Lapidus A."/>
            <person name="Bruce D."/>
            <person name="Goodwin L."/>
            <person name="Pitluck S."/>
            <person name="Kyrpides N."/>
            <person name="Mavromatis K."/>
            <person name="Pagani I."/>
            <person name="Ivanova N."/>
            <person name="Ovchinnikova G."/>
            <person name="Lu M."/>
            <person name="Detter J.C."/>
            <person name="Han C."/>
            <person name="Land M."/>
            <person name="Hauser L."/>
            <person name="Markowitz V."/>
            <person name="Cheng J.-F."/>
            <person name="Hugenholtz P."/>
            <person name="Woyke T."/>
            <person name="Wu D."/>
            <person name="Tindall B."/>
            <person name="Pomrenke H.G."/>
            <person name="Brambilla E."/>
            <person name="Klenk H.-P."/>
            <person name="Eisen J.A."/>
        </authorList>
    </citation>
    <scope>NUCLEOTIDE SEQUENCE [LARGE SCALE GENOMIC DNA]</scope>
    <source>
        <strain evidence="11">ATCC 49424 / DSM 5305 / JCM 21570 / NBRC 103401 / IFAM 1448</strain>
    </source>
</reference>
<comment type="function">
    <text evidence="7">Required for chromosome condensation and partitioning.</text>
</comment>
<organism evidence="10 11">
    <name type="scientific">Rubinisphaera brasiliensis (strain ATCC 49424 / DSM 5305 / JCM 21570 / IAM 15109 / NBRC 103401 / IFAM 1448)</name>
    <name type="common">Planctomyces brasiliensis</name>
    <dbReference type="NCBI Taxonomy" id="756272"/>
    <lineage>
        <taxon>Bacteria</taxon>
        <taxon>Pseudomonadati</taxon>
        <taxon>Planctomycetota</taxon>
        <taxon>Planctomycetia</taxon>
        <taxon>Planctomycetales</taxon>
        <taxon>Planctomycetaceae</taxon>
        <taxon>Rubinisphaera</taxon>
    </lineage>
</organism>
<dbReference type="Gene3D" id="3.40.50.300">
    <property type="entry name" value="P-loop containing nucleotide triphosphate hydrolases"/>
    <property type="match status" value="2"/>
</dbReference>
<dbReference type="SMART" id="SM00968">
    <property type="entry name" value="SMC_hinge"/>
    <property type="match status" value="1"/>
</dbReference>
<keyword evidence="11" id="KW-1185">Reference proteome</keyword>
<dbReference type="GO" id="GO:0007062">
    <property type="term" value="P:sister chromatid cohesion"/>
    <property type="evidence" value="ECO:0007669"/>
    <property type="project" value="InterPro"/>
</dbReference>
<dbReference type="GO" id="GO:0016887">
    <property type="term" value="F:ATP hydrolysis activity"/>
    <property type="evidence" value="ECO:0007669"/>
    <property type="project" value="InterPro"/>
</dbReference>
<dbReference type="Proteomes" id="UP000006860">
    <property type="component" value="Chromosome"/>
</dbReference>
<dbReference type="OrthoDB" id="9808768at2"/>
<dbReference type="InterPro" id="IPR027417">
    <property type="entry name" value="P-loop_NTPase"/>
</dbReference>
<dbReference type="eggNOG" id="COG1196">
    <property type="taxonomic scope" value="Bacteria"/>
</dbReference>